<accession>A0A7C6EHR3</accession>
<dbReference type="GO" id="GO:0004467">
    <property type="term" value="F:long-chain fatty acid-CoA ligase activity"/>
    <property type="evidence" value="ECO:0007669"/>
    <property type="project" value="TreeGrafter"/>
</dbReference>
<dbReference type="InterPro" id="IPR020845">
    <property type="entry name" value="AMP-binding_CS"/>
</dbReference>
<dbReference type="PANTHER" id="PTHR43272">
    <property type="entry name" value="LONG-CHAIN-FATTY-ACID--COA LIGASE"/>
    <property type="match status" value="1"/>
</dbReference>
<keyword evidence="4" id="KW-0436">Ligase</keyword>
<dbReference type="AlphaFoldDB" id="A0A7C6EHR3"/>
<name>A0A7C6EHR3_UNCW3</name>
<dbReference type="Pfam" id="PF23562">
    <property type="entry name" value="AMP-binding_C_3"/>
    <property type="match status" value="1"/>
</dbReference>
<dbReference type="GO" id="GO:0005524">
    <property type="term" value="F:ATP binding"/>
    <property type="evidence" value="ECO:0007669"/>
    <property type="project" value="UniProtKB-KW"/>
</dbReference>
<comment type="caution">
    <text evidence="4">The sequence shown here is derived from an EMBL/GenBank/DDBJ whole genome shotgun (WGS) entry which is preliminary data.</text>
</comment>
<organism evidence="4">
    <name type="scientific">candidate division WOR-3 bacterium</name>
    <dbReference type="NCBI Taxonomy" id="2052148"/>
    <lineage>
        <taxon>Bacteria</taxon>
        <taxon>Bacteria division WOR-3</taxon>
    </lineage>
</organism>
<gene>
    <name evidence="4" type="ORF">ENV70_05780</name>
</gene>
<dbReference type="Gene3D" id="3.40.50.12780">
    <property type="entry name" value="N-terminal domain of ligase-like"/>
    <property type="match status" value="1"/>
</dbReference>
<dbReference type="Pfam" id="PF00501">
    <property type="entry name" value="AMP-binding"/>
    <property type="match status" value="1"/>
</dbReference>
<keyword evidence="2" id="KW-0067">ATP-binding</keyword>
<keyword evidence="1" id="KW-0547">Nucleotide-binding</keyword>
<dbReference type="PROSITE" id="PS00455">
    <property type="entry name" value="AMP_BINDING"/>
    <property type="match status" value="1"/>
</dbReference>
<evidence type="ECO:0000313" key="4">
    <source>
        <dbReference type="EMBL" id="HHS63101.1"/>
    </source>
</evidence>
<protein>
    <submittedName>
        <fullName evidence="4">Long-chain fatty acid--CoA ligase</fullName>
    </submittedName>
</protein>
<dbReference type="PANTHER" id="PTHR43272:SF33">
    <property type="entry name" value="AMP-BINDING DOMAIN-CONTAINING PROTEIN-RELATED"/>
    <property type="match status" value="1"/>
</dbReference>
<dbReference type="InterPro" id="IPR042099">
    <property type="entry name" value="ANL_N_sf"/>
</dbReference>
<proteinExistence type="predicted"/>
<evidence type="ECO:0000259" key="3">
    <source>
        <dbReference type="Pfam" id="PF00501"/>
    </source>
</evidence>
<dbReference type="InterPro" id="IPR000873">
    <property type="entry name" value="AMP-dep_synth/lig_dom"/>
</dbReference>
<dbReference type="CDD" id="cd05907">
    <property type="entry name" value="VL_LC_FACS_like"/>
    <property type="match status" value="1"/>
</dbReference>
<feature type="domain" description="AMP-dependent synthetase/ligase" evidence="3">
    <location>
        <begin position="10"/>
        <end position="417"/>
    </location>
</feature>
<reference evidence="4" key="1">
    <citation type="journal article" date="2020" name="mSystems">
        <title>Genome- and Community-Level Interaction Insights into Carbon Utilization and Element Cycling Functions of Hydrothermarchaeota in Hydrothermal Sediment.</title>
        <authorList>
            <person name="Zhou Z."/>
            <person name="Liu Y."/>
            <person name="Xu W."/>
            <person name="Pan J."/>
            <person name="Luo Z.H."/>
            <person name="Li M."/>
        </authorList>
    </citation>
    <scope>NUCLEOTIDE SEQUENCE [LARGE SCALE GENOMIC DNA]</scope>
    <source>
        <strain evidence="4">SpSt-783</strain>
    </source>
</reference>
<dbReference type="EMBL" id="DTHJ01000122">
    <property type="protein sequence ID" value="HHS63101.1"/>
    <property type="molecule type" value="Genomic_DNA"/>
</dbReference>
<dbReference type="SUPFAM" id="SSF56801">
    <property type="entry name" value="Acetyl-CoA synthetase-like"/>
    <property type="match status" value="1"/>
</dbReference>
<sequence length="599" mass="67450">MDSLYEVFSSAVKKYPNRIALQYKREGIWKTMTYQELADKIFRLACSLLDMGIQKGDRVAILSYNRPEWVIADLATLAIGGVIVPIYHIPGHYLPAEYVLYILNDAGVKIIFIQDPESYKRIESKIKNARDLRYVVFFEPPAGLDIEYKNFTDLISATPKEISLKHPDGEDLATIVYTSGTTGEPKGSMLTHNNILSNVYCAAKRFHFNCDDAVISYLPLAHMFERTCNYYTVLLNGGRIGYAQDISTVVKDAEEIKPTLVLATPRVIEIAYNTAVQKVEGSSIFKKGLVLSAVKNLNEYANLKYKKKPIPLWLRLKCSIYNKLVSSKFKALGGGRIRAIIVGGAPLNRQIAKILYIFGFNIVEGYGLTETSPCVSCCTVEDNRLGTVGKPFDGVEIKIGENNEILVRGPNVMKGYYNKPEETAKAIDKDGWFHTGDEGKFDEYGNLIITGRLKEIIVTSGGKKIAPVPIEANLTASKFIEQAILCGDKKNYITALIVPMKKTIEKYAEKKNIVYNDYSELITSEEIKEIIKKEVVSVNENLAQFEKIKAFIILSEGFTVENGLLTATLKLKRNRIYEKYAKQIEQMYNKEKAREIIYL</sequence>
<evidence type="ECO:0000256" key="2">
    <source>
        <dbReference type="ARBA" id="ARBA00022840"/>
    </source>
</evidence>
<evidence type="ECO:0000256" key="1">
    <source>
        <dbReference type="ARBA" id="ARBA00022741"/>
    </source>
</evidence>
<dbReference type="GO" id="GO:0016020">
    <property type="term" value="C:membrane"/>
    <property type="evidence" value="ECO:0007669"/>
    <property type="project" value="TreeGrafter"/>
</dbReference>